<accession>A0A3N4I572</accession>
<dbReference type="GO" id="GO:0005666">
    <property type="term" value="C:RNA polymerase III complex"/>
    <property type="evidence" value="ECO:0007669"/>
    <property type="project" value="TreeGrafter"/>
</dbReference>
<evidence type="ECO:0000256" key="2">
    <source>
        <dbReference type="ARBA" id="ARBA00009307"/>
    </source>
</evidence>
<comment type="function">
    <text evidence="6">DNA-dependent RNA polymerase which catalyzes the transcription of DNA into RNA using the four ribonucleoside triphosphates as substrates.</text>
</comment>
<evidence type="ECO:0000259" key="8">
    <source>
        <dbReference type="Pfam" id="PF08292"/>
    </source>
</evidence>
<evidence type="ECO:0000256" key="1">
    <source>
        <dbReference type="ARBA" id="ARBA00004123"/>
    </source>
</evidence>
<dbReference type="FunFam" id="2.40.50.140:FF:000221">
    <property type="entry name" value="DNA-directed RNA polymerase III subunit"/>
    <property type="match status" value="1"/>
</dbReference>
<dbReference type="GO" id="GO:0003899">
    <property type="term" value="F:DNA-directed RNA polymerase activity"/>
    <property type="evidence" value="ECO:0007669"/>
    <property type="project" value="InterPro"/>
</dbReference>
<evidence type="ECO:0000256" key="3">
    <source>
        <dbReference type="ARBA" id="ARBA00022478"/>
    </source>
</evidence>
<gene>
    <name evidence="9" type="ORF">BJ508DRAFT_227529</name>
</gene>
<dbReference type="InterPro" id="IPR045113">
    <property type="entry name" value="Rpb7-like"/>
</dbReference>
<proteinExistence type="inferred from homology"/>
<dbReference type="InterPro" id="IPR005576">
    <property type="entry name" value="Rpb7-like_N"/>
</dbReference>
<dbReference type="Pfam" id="PF08292">
    <property type="entry name" value="RNA_pol_Rbc25"/>
    <property type="match status" value="1"/>
</dbReference>
<evidence type="ECO:0000313" key="9">
    <source>
        <dbReference type="EMBL" id="RPA79240.1"/>
    </source>
</evidence>
<name>A0A3N4I572_ASCIM</name>
<dbReference type="InterPro" id="IPR012340">
    <property type="entry name" value="NA-bd_OB-fold"/>
</dbReference>
<comment type="subcellular location">
    <subcellularLocation>
        <location evidence="1 6">Nucleus</location>
    </subcellularLocation>
</comment>
<evidence type="ECO:0000256" key="5">
    <source>
        <dbReference type="ARBA" id="ARBA00023242"/>
    </source>
</evidence>
<protein>
    <recommendedName>
        <fullName evidence="6">DNA-directed RNA polymerase subunit</fullName>
    </recommendedName>
</protein>
<sequence>MFILTTFSDLITIPPALFRVRTRSALEDLINAKYANKVVPNTGLCIALYDILKSGDGVVYKGSANVNVTFRMIVFRPFKGEILTGRISSSTQHGIKVRLGGFFDDVFIPGDNMFEGTKFDHLEQIWVWNNDGEAYYMDKNEEIRFRIETEFFRDQNPRAPLKAGETDVESEQNRAPSYHILGSCNQSGLGLVSWW</sequence>
<keyword evidence="10" id="KW-1185">Reference proteome</keyword>
<dbReference type="PANTHER" id="PTHR12709">
    <property type="entry name" value="DNA-DIRECTED RNA POLYMERASE II, III"/>
    <property type="match status" value="1"/>
</dbReference>
<dbReference type="OrthoDB" id="10256606at2759"/>
<comment type="similarity">
    <text evidence="2">Belongs to the eukaryotic RPB7/RPC8 RNA polymerase subunit family.</text>
</comment>
<dbReference type="CDD" id="cd04330">
    <property type="entry name" value="RNAP_III_Rpc25_N"/>
    <property type="match status" value="1"/>
</dbReference>
<evidence type="ECO:0000313" key="10">
    <source>
        <dbReference type="Proteomes" id="UP000275078"/>
    </source>
</evidence>
<dbReference type="PANTHER" id="PTHR12709:SF1">
    <property type="entry name" value="DNA-DIRECTED RNA POLYMERASE III SUBUNIT RPC8"/>
    <property type="match status" value="1"/>
</dbReference>
<reference evidence="9 10" key="1">
    <citation type="journal article" date="2018" name="Nat. Ecol. Evol.">
        <title>Pezizomycetes genomes reveal the molecular basis of ectomycorrhizal truffle lifestyle.</title>
        <authorList>
            <person name="Murat C."/>
            <person name="Payen T."/>
            <person name="Noel B."/>
            <person name="Kuo A."/>
            <person name="Morin E."/>
            <person name="Chen J."/>
            <person name="Kohler A."/>
            <person name="Krizsan K."/>
            <person name="Balestrini R."/>
            <person name="Da Silva C."/>
            <person name="Montanini B."/>
            <person name="Hainaut M."/>
            <person name="Levati E."/>
            <person name="Barry K.W."/>
            <person name="Belfiori B."/>
            <person name="Cichocki N."/>
            <person name="Clum A."/>
            <person name="Dockter R.B."/>
            <person name="Fauchery L."/>
            <person name="Guy J."/>
            <person name="Iotti M."/>
            <person name="Le Tacon F."/>
            <person name="Lindquist E.A."/>
            <person name="Lipzen A."/>
            <person name="Malagnac F."/>
            <person name="Mello A."/>
            <person name="Molinier V."/>
            <person name="Miyauchi S."/>
            <person name="Poulain J."/>
            <person name="Riccioni C."/>
            <person name="Rubini A."/>
            <person name="Sitrit Y."/>
            <person name="Splivallo R."/>
            <person name="Traeger S."/>
            <person name="Wang M."/>
            <person name="Zifcakova L."/>
            <person name="Wipf D."/>
            <person name="Zambonelli A."/>
            <person name="Paolocci F."/>
            <person name="Nowrousian M."/>
            <person name="Ottonello S."/>
            <person name="Baldrian P."/>
            <person name="Spatafora J.W."/>
            <person name="Henrissat B."/>
            <person name="Nagy L.G."/>
            <person name="Aury J.M."/>
            <person name="Wincker P."/>
            <person name="Grigoriev I.V."/>
            <person name="Bonfante P."/>
            <person name="Martin F.M."/>
        </authorList>
    </citation>
    <scope>NUCLEOTIDE SEQUENCE [LARGE SCALE GENOMIC DNA]</scope>
    <source>
        <strain evidence="9 10">RN42</strain>
    </source>
</reference>
<dbReference type="GO" id="GO:0006384">
    <property type="term" value="P:transcription initiation at RNA polymerase III promoter"/>
    <property type="evidence" value="ECO:0007669"/>
    <property type="project" value="TreeGrafter"/>
</dbReference>
<keyword evidence="3 6" id="KW-0240">DNA-directed RNA polymerase</keyword>
<dbReference type="Pfam" id="PF03876">
    <property type="entry name" value="SHS2_Rpb7-N"/>
    <property type="match status" value="1"/>
</dbReference>
<dbReference type="InterPro" id="IPR004519">
    <property type="entry name" value="RNAP_E/RPC8"/>
</dbReference>
<feature type="domain" description="RNA polymerase III subunit Rpc25" evidence="8">
    <location>
        <begin position="81"/>
        <end position="195"/>
    </location>
</feature>
<evidence type="ECO:0000256" key="4">
    <source>
        <dbReference type="ARBA" id="ARBA00023163"/>
    </source>
</evidence>
<dbReference type="InterPro" id="IPR036898">
    <property type="entry name" value="RNA_pol_Rpb7-like_N_sf"/>
</dbReference>
<evidence type="ECO:0000256" key="6">
    <source>
        <dbReference type="RuleBase" id="RU369086"/>
    </source>
</evidence>
<dbReference type="STRING" id="1160509.A0A3N4I572"/>
<dbReference type="NCBIfam" id="TIGR00448">
    <property type="entry name" value="rpoE"/>
    <property type="match status" value="1"/>
</dbReference>
<dbReference type="AlphaFoldDB" id="A0A3N4I572"/>
<dbReference type="Gene3D" id="3.30.1490.120">
    <property type="entry name" value="RNA polymerase Rpb7-like, N-terminal domain"/>
    <property type="match status" value="1"/>
</dbReference>
<dbReference type="SUPFAM" id="SSF50249">
    <property type="entry name" value="Nucleic acid-binding proteins"/>
    <property type="match status" value="1"/>
</dbReference>
<dbReference type="Proteomes" id="UP000275078">
    <property type="component" value="Unassembled WGS sequence"/>
</dbReference>
<dbReference type="EMBL" id="ML119701">
    <property type="protein sequence ID" value="RPA79240.1"/>
    <property type="molecule type" value="Genomic_DNA"/>
</dbReference>
<dbReference type="GO" id="GO:0003677">
    <property type="term" value="F:DNA binding"/>
    <property type="evidence" value="ECO:0007669"/>
    <property type="project" value="InterPro"/>
</dbReference>
<feature type="domain" description="RNA polymerase Rpb7-like N-terminal" evidence="7">
    <location>
        <begin position="8"/>
        <end position="63"/>
    </location>
</feature>
<dbReference type="Gene3D" id="2.40.50.140">
    <property type="entry name" value="Nucleic acid-binding proteins"/>
    <property type="match status" value="1"/>
</dbReference>
<keyword evidence="5 6" id="KW-0539">Nucleus</keyword>
<organism evidence="9 10">
    <name type="scientific">Ascobolus immersus RN42</name>
    <dbReference type="NCBI Taxonomy" id="1160509"/>
    <lineage>
        <taxon>Eukaryota</taxon>
        <taxon>Fungi</taxon>
        <taxon>Dikarya</taxon>
        <taxon>Ascomycota</taxon>
        <taxon>Pezizomycotina</taxon>
        <taxon>Pezizomycetes</taxon>
        <taxon>Pezizales</taxon>
        <taxon>Ascobolaceae</taxon>
        <taxon>Ascobolus</taxon>
    </lineage>
</organism>
<dbReference type="InterPro" id="IPR013238">
    <property type="entry name" value="RNA_pol_III_Rbc25"/>
</dbReference>
<evidence type="ECO:0000259" key="7">
    <source>
        <dbReference type="Pfam" id="PF03876"/>
    </source>
</evidence>
<keyword evidence="4 6" id="KW-0804">Transcription</keyword>
<dbReference type="SUPFAM" id="SSF88798">
    <property type="entry name" value="N-terminal, heterodimerisation domain of RBP7 (RpoE)"/>
    <property type="match status" value="1"/>
</dbReference>